<evidence type="ECO:0000313" key="4">
    <source>
        <dbReference type="EMBL" id="TPX09941.1"/>
    </source>
</evidence>
<sequence length="240" mass="26728">MSDIPQSADGDEHVAPRAHLATAEASQPELPDNSLPADDSSTAPKPKPRTICGVCNKEASKYKCPKCPLAYCSVACSRTHRDNHPPSEPRPPVLEPEVKEKPKDNHPFSVLDGSMELQQLFRKYPNLPSRLKQIYDTTLPPKDESFVKGGLPTKVPPVYASKKNNEPWTQDIGLRRGQQALRQARTDPGEDGDGVREYCELVLYLLSKSEKENDVTELVRQEAAMEDAKLIEKLMQSEGR</sequence>
<evidence type="ECO:0000259" key="3">
    <source>
        <dbReference type="PROSITE" id="PS51083"/>
    </source>
</evidence>
<dbReference type="GO" id="GO:0008270">
    <property type="term" value="F:zinc ion binding"/>
    <property type="evidence" value="ECO:0007669"/>
    <property type="project" value="UniProtKB-UniRule"/>
</dbReference>
<comment type="caution">
    <text evidence="4">The sequence shown here is derived from an EMBL/GenBank/DDBJ whole genome shotgun (WGS) entry which is preliminary data.</text>
</comment>
<keyword evidence="1" id="KW-0863">Zinc-finger</keyword>
<proteinExistence type="predicted"/>
<dbReference type="SUPFAM" id="SSF144232">
    <property type="entry name" value="HIT/MYND zinc finger-like"/>
    <property type="match status" value="1"/>
</dbReference>
<gene>
    <name evidence="4" type="ORF">E0L32_008788</name>
</gene>
<keyword evidence="5" id="KW-1185">Reference proteome</keyword>
<dbReference type="AlphaFoldDB" id="A0A507AYK6"/>
<dbReference type="PROSITE" id="PS00028">
    <property type="entry name" value="ZINC_FINGER_C2H2_1"/>
    <property type="match status" value="1"/>
</dbReference>
<dbReference type="CDD" id="cd23024">
    <property type="entry name" value="zf-HIT_ZNHIT2-3"/>
    <property type="match status" value="1"/>
</dbReference>
<name>A0A507AYK6_9PEZI</name>
<dbReference type="PROSITE" id="PS51083">
    <property type="entry name" value="ZF_HIT"/>
    <property type="match status" value="1"/>
</dbReference>
<evidence type="ECO:0000256" key="2">
    <source>
        <dbReference type="SAM" id="MobiDB-lite"/>
    </source>
</evidence>
<dbReference type="OrthoDB" id="18412at2759"/>
<feature type="domain" description="HIT-type" evidence="3">
    <location>
        <begin position="52"/>
        <end position="87"/>
    </location>
</feature>
<feature type="compositionally biased region" description="Basic and acidic residues" evidence="2">
    <location>
        <begin position="96"/>
        <end position="106"/>
    </location>
</feature>
<keyword evidence="1" id="KW-0479">Metal-binding</keyword>
<protein>
    <recommendedName>
        <fullName evidence="3">HIT-type domain-containing protein</fullName>
    </recommendedName>
</protein>
<evidence type="ECO:0000313" key="5">
    <source>
        <dbReference type="Proteomes" id="UP000319257"/>
    </source>
</evidence>
<dbReference type="EMBL" id="SKBQ01000060">
    <property type="protein sequence ID" value="TPX09941.1"/>
    <property type="molecule type" value="Genomic_DNA"/>
</dbReference>
<dbReference type="STRING" id="1093900.A0A507AYK6"/>
<feature type="region of interest" description="Disordered" evidence="2">
    <location>
        <begin position="1"/>
        <end position="50"/>
    </location>
</feature>
<dbReference type="Pfam" id="PF04438">
    <property type="entry name" value="zf-HIT"/>
    <property type="match status" value="1"/>
</dbReference>
<keyword evidence="1" id="KW-0862">Zinc</keyword>
<dbReference type="RefSeq" id="XP_030991652.1">
    <property type="nucleotide sequence ID" value="XM_031143682.1"/>
</dbReference>
<accession>A0A507AYK6</accession>
<dbReference type="GeneID" id="41976235"/>
<dbReference type="InterPro" id="IPR013087">
    <property type="entry name" value="Znf_C2H2_type"/>
</dbReference>
<feature type="region of interest" description="Disordered" evidence="2">
    <location>
        <begin position="78"/>
        <end position="110"/>
    </location>
</feature>
<dbReference type="Gene3D" id="3.30.60.190">
    <property type="match status" value="1"/>
</dbReference>
<organism evidence="4 5">
    <name type="scientific">Thyridium curvatum</name>
    <dbReference type="NCBI Taxonomy" id="1093900"/>
    <lineage>
        <taxon>Eukaryota</taxon>
        <taxon>Fungi</taxon>
        <taxon>Dikarya</taxon>
        <taxon>Ascomycota</taxon>
        <taxon>Pezizomycotina</taxon>
        <taxon>Sordariomycetes</taxon>
        <taxon>Sordariomycetidae</taxon>
        <taxon>Thyridiales</taxon>
        <taxon>Thyridiaceae</taxon>
        <taxon>Thyridium</taxon>
    </lineage>
</organism>
<evidence type="ECO:0000256" key="1">
    <source>
        <dbReference type="PROSITE-ProRule" id="PRU00453"/>
    </source>
</evidence>
<dbReference type="InterPro" id="IPR007529">
    <property type="entry name" value="Znf_HIT"/>
</dbReference>
<reference evidence="4 5" key="1">
    <citation type="submission" date="2019-06" db="EMBL/GenBank/DDBJ databases">
        <title>Draft genome sequence of the filamentous fungus Phialemoniopsis curvata isolated from diesel fuel.</title>
        <authorList>
            <person name="Varaljay V.A."/>
            <person name="Lyon W.J."/>
            <person name="Crouch A.L."/>
            <person name="Drake C.E."/>
            <person name="Hollomon J.M."/>
            <person name="Nadeau L.J."/>
            <person name="Nunn H.S."/>
            <person name="Stevenson B.S."/>
            <person name="Bojanowski C.L."/>
            <person name="Crookes-Goodson W.J."/>
        </authorList>
    </citation>
    <scope>NUCLEOTIDE SEQUENCE [LARGE SCALE GENOMIC DNA]</scope>
    <source>
        <strain evidence="4 5">D216</strain>
    </source>
</reference>
<dbReference type="Proteomes" id="UP000319257">
    <property type="component" value="Unassembled WGS sequence"/>
</dbReference>
<dbReference type="InParanoid" id="A0A507AYK6"/>